<evidence type="ECO:0000256" key="1">
    <source>
        <dbReference type="ARBA" id="ARBA00022475"/>
    </source>
</evidence>
<name>A0ABW5PSD0_9BACI</name>
<feature type="transmembrane region" description="Helical" evidence="5">
    <location>
        <begin position="38"/>
        <end position="61"/>
    </location>
</feature>
<dbReference type="Proteomes" id="UP001597458">
    <property type="component" value="Unassembled WGS sequence"/>
</dbReference>
<gene>
    <name evidence="6" type="ORF">ACFSTF_10830</name>
</gene>
<feature type="transmembrane region" description="Helical" evidence="5">
    <location>
        <begin position="172"/>
        <end position="193"/>
    </location>
</feature>
<dbReference type="InterPro" id="IPR003810">
    <property type="entry name" value="Mntp/YtaF"/>
</dbReference>
<comment type="caution">
    <text evidence="6">The sequence shown here is derived from an EMBL/GenBank/DDBJ whole genome shotgun (WGS) entry which is preliminary data.</text>
</comment>
<keyword evidence="3 5" id="KW-1133">Transmembrane helix</keyword>
<feature type="transmembrane region" description="Helical" evidence="5">
    <location>
        <begin position="67"/>
        <end position="86"/>
    </location>
</feature>
<accession>A0ABW5PSD0</accession>
<evidence type="ECO:0000256" key="5">
    <source>
        <dbReference type="SAM" id="Phobius"/>
    </source>
</evidence>
<organism evidence="6 7">
    <name type="scientific">Terrilactibacillus laevilacticus</name>
    <dbReference type="NCBI Taxonomy" id="1380157"/>
    <lineage>
        <taxon>Bacteria</taxon>
        <taxon>Bacillati</taxon>
        <taxon>Bacillota</taxon>
        <taxon>Bacilli</taxon>
        <taxon>Bacillales</taxon>
        <taxon>Bacillaceae</taxon>
        <taxon>Terrilactibacillus</taxon>
    </lineage>
</organism>
<keyword evidence="2 5" id="KW-0812">Transmembrane</keyword>
<proteinExistence type="predicted"/>
<evidence type="ECO:0000256" key="4">
    <source>
        <dbReference type="ARBA" id="ARBA00023136"/>
    </source>
</evidence>
<reference evidence="7" key="1">
    <citation type="journal article" date="2019" name="Int. J. Syst. Evol. Microbiol.">
        <title>The Global Catalogue of Microorganisms (GCM) 10K type strain sequencing project: providing services to taxonomists for standard genome sequencing and annotation.</title>
        <authorList>
            <consortium name="The Broad Institute Genomics Platform"/>
            <consortium name="The Broad Institute Genome Sequencing Center for Infectious Disease"/>
            <person name="Wu L."/>
            <person name="Ma J."/>
        </authorList>
    </citation>
    <scope>NUCLEOTIDE SEQUENCE [LARGE SCALE GENOMIC DNA]</scope>
    <source>
        <strain evidence="7">TISTR 2241</strain>
    </source>
</reference>
<keyword evidence="7" id="KW-1185">Reference proteome</keyword>
<dbReference type="EMBL" id="JBHUMR010000014">
    <property type="protein sequence ID" value="MFD2617799.1"/>
    <property type="molecule type" value="Genomic_DNA"/>
</dbReference>
<feature type="transmembrane region" description="Helical" evidence="5">
    <location>
        <begin position="143"/>
        <end position="160"/>
    </location>
</feature>
<evidence type="ECO:0000256" key="2">
    <source>
        <dbReference type="ARBA" id="ARBA00022692"/>
    </source>
</evidence>
<keyword evidence="4 5" id="KW-0472">Membrane</keyword>
<evidence type="ECO:0000256" key="3">
    <source>
        <dbReference type="ARBA" id="ARBA00022989"/>
    </source>
</evidence>
<evidence type="ECO:0000313" key="7">
    <source>
        <dbReference type="Proteomes" id="UP001597458"/>
    </source>
</evidence>
<feature type="transmembrane region" description="Helical" evidence="5">
    <location>
        <begin position="117"/>
        <end position="137"/>
    </location>
</feature>
<protein>
    <submittedName>
        <fullName evidence="6">Manganese efflux pump</fullName>
    </submittedName>
</protein>
<feature type="transmembrane region" description="Helical" evidence="5">
    <location>
        <begin position="6"/>
        <end position="26"/>
    </location>
</feature>
<dbReference type="RefSeq" id="WP_141190287.1">
    <property type="nucleotide sequence ID" value="NZ_JBHUMR010000014.1"/>
</dbReference>
<dbReference type="PANTHER" id="PTHR35529">
    <property type="entry name" value="MANGANESE EFFLUX PUMP MNTP-RELATED"/>
    <property type="match status" value="1"/>
</dbReference>
<evidence type="ECO:0000313" key="6">
    <source>
        <dbReference type="EMBL" id="MFD2617799.1"/>
    </source>
</evidence>
<dbReference type="Pfam" id="PF02659">
    <property type="entry name" value="Mntp"/>
    <property type="match status" value="1"/>
</dbReference>
<dbReference type="PANTHER" id="PTHR35529:SF2">
    <property type="entry name" value="SPORULATION PROTEIN YTAF-RELATED"/>
    <property type="match status" value="1"/>
</dbReference>
<keyword evidence="1" id="KW-1003">Cell membrane</keyword>
<sequence>MFLITIAFIGIASNLDNLGIGFSYGIQGKRISISSNMMMALMGAIFSYLFVCFGHLFSYFISPSFSNYLGGSIIILIGLWSILTEFQQKAHRAFKKTMENPDHVDKDHNNIISMNEAFILGIALSCNAIGIAFGAGIAGANAYLIAMAIGLFSYLSIDMGTTMGLKLQQSKLAYYAGYLSGLLLVLIGIFDIIH</sequence>